<dbReference type="NCBIfam" id="NF004689">
    <property type="entry name" value="PRK06031.1"/>
    <property type="match status" value="1"/>
</dbReference>
<accession>A0A848H116</accession>
<dbReference type="EMBL" id="JABBFX010000001">
    <property type="protein sequence ID" value="NML43301.1"/>
    <property type="molecule type" value="Genomic_DNA"/>
</dbReference>
<keyword evidence="2" id="KW-0328">Glycosyltransferase</keyword>
<evidence type="ECO:0000313" key="3">
    <source>
        <dbReference type="Proteomes" id="UP000541185"/>
    </source>
</evidence>
<dbReference type="InterPro" id="IPR029057">
    <property type="entry name" value="PRTase-like"/>
</dbReference>
<keyword evidence="3" id="KW-1185">Reference proteome</keyword>
<dbReference type="SUPFAM" id="SSF53271">
    <property type="entry name" value="PRTase-like"/>
    <property type="match status" value="1"/>
</dbReference>
<organism evidence="2 3">
    <name type="scientific">Ramlibacter agri</name>
    <dbReference type="NCBI Taxonomy" id="2728837"/>
    <lineage>
        <taxon>Bacteria</taxon>
        <taxon>Pseudomonadati</taxon>
        <taxon>Pseudomonadota</taxon>
        <taxon>Betaproteobacteria</taxon>
        <taxon>Burkholderiales</taxon>
        <taxon>Comamonadaceae</taxon>
        <taxon>Ramlibacter</taxon>
    </lineage>
</organism>
<dbReference type="PANTHER" id="PTHR43218">
    <property type="entry name" value="PHOSPHORIBOSYLTRANSFERASE-RELATED"/>
    <property type="match status" value="1"/>
</dbReference>
<dbReference type="GO" id="GO:0016757">
    <property type="term" value="F:glycosyltransferase activity"/>
    <property type="evidence" value="ECO:0007669"/>
    <property type="project" value="UniProtKB-KW"/>
</dbReference>
<proteinExistence type="predicted"/>
<reference evidence="2 3" key="1">
    <citation type="submission" date="2020-04" db="EMBL/GenBank/DDBJ databases">
        <title>Ramlibacter sp. G-1-2-2 isolated from soil.</title>
        <authorList>
            <person name="Dahal R.H."/>
        </authorList>
    </citation>
    <scope>NUCLEOTIDE SEQUENCE [LARGE SCALE GENOMIC DNA]</scope>
    <source>
        <strain evidence="2 3">G-1-2-2</strain>
    </source>
</reference>
<dbReference type="PANTHER" id="PTHR43218:SF1">
    <property type="entry name" value="PHOSPHORIBOSYLTRANSFERASE"/>
    <property type="match status" value="1"/>
</dbReference>
<dbReference type="Proteomes" id="UP000541185">
    <property type="component" value="Unassembled WGS sequence"/>
</dbReference>
<sequence length="234" mass="25054">MTSPAPFTEATTAYWQEILPADRAPSAQPPWRHGYPARLPDGRVLVLPIRAMAAEPTHAVASLILNQASLDVADALAAMLARELSSSLSPDLLVGLPTLGLSLAAPVARALGHTRYLPMGYSRKFWYDEALSAPVQSITSPVPGKRIYLDPNLMPLLKGRRLVLIDDTVSTGTTMKAAWDLLESLGADVVGAGVAMKQGRRWVEALGEQRAARVVGVFDSPLLKLGDGGWVLRG</sequence>
<feature type="domain" description="Phosphoribosyltransferase" evidence="1">
    <location>
        <begin position="67"/>
        <end position="204"/>
    </location>
</feature>
<dbReference type="InterPro" id="IPR000836">
    <property type="entry name" value="PRTase_dom"/>
</dbReference>
<dbReference type="Pfam" id="PF00156">
    <property type="entry name" value="Pribosyltran"/>
    <property type="match status" value="1"/>
</dbReference>
<evidence type="ECO:0000313" key="2">
    <source>
        <dbReference type="EMBL" id="NML43301.1"/>
    </source>
</evidence>
<dbReference type="Gene3D" id="3.40.50.2020">
    <property type="match status" value="1"/>
</dbReference>
<gene>
    <name evidence="2" type="ORF">HHL11_06030</name>
</gene>
<dbReference type="RefSeq" id="WP_169417520.1">
    <property type="nucleotide sequence ID" value="NZ_JABBFX010000001.1"/>
</dbReference>
<name>A0A848H116_9BURK</name>
<comment type="caution">
    <text evidence="2">The sequence shown here is derived from an EMBL/GenBank/DDBJ whole genome shotgun (WGS) entry which is preliminary data.</text>
</comment>
<evidence type="ECO:0000259" key="1">
    <source>
        <dbReference type="Pfam" id="PF00156"/>
    </source>
</evidence>
<keyword evidence="2" id="KW-0808">Transferase</keyword>
<dbReference type="AlphaFoldDB" id="A0A848H116"/>
<protein>
    <submittedName>
        <fullName evidence="2">Phosphoribosyltransferase</fullName>
    </submittedName>
</protein>
<dbReference type="CDD" id="cd06223">
    <property type="entry name" value="PRTases_typeI"/>
    <property type="match status" value="1"/>
</dbReference>